<reference evidence="1 2" key="1">
    <citation type="submission" date="2022-10" db="EMBL/GenBank/DDBJ databases">
        <title>The complete genomes of actinobacterial strains from the NBC collection.</title>
        <authorList>
            <person name="Joergensen T.S."/>
            <person name="Alvarez Arevalo M."/>
            <person name="Sterndorff E.B."/>
            <person name="Faurdal D."/>
            <person name="Vuksanovic O."/>
            <person name="Mourched A.-S."/>
            <person name="Charusanti P."/>
            <person name="Shaw S."/>
            <person name="Blin K."/>
            <person name="Weber T."/>
        </authorList>
    </citation>
    <scope>NUCLEOTIDE SEQUENCE [LARGE SCALE GENOMIC DNA]</scope>
    <source>
        <strain evidence="1 2">NBC 01809</strain>
    </source>
</reference>
<protein>
    <recommendedName>
        <fullName evidence="3">C2H2-type domain-containing protein</fullName>
    </recommendedName>
</protein>
<accession>A0ABZ1EE48</accession>
<proteinExistence type="predicted"/>
<evidence type="ECO:0000313" key="2">
    <source>
        <dbReference type="Proteomes" id="UP001334804"/>
    </source>
</evidence>
<sequence>MSRNDTGCGLAERLESARMTARQHADGGSCFHCTSDGCEQNAWAQQELTQHARRTPAPSEND</sequence>
<evidence type="ECO:0000313" key="1">
    <source>
        <dbReference type="EMBL" id="WSA33115.1"/>
    </source>
</evidence>
<dbReference type="RefSeq" id="WP_326564298.1">
    <property type="nucleotide sequence ID" value="NZ_CP109071.1"/>
</dbReference>
<dbReference type="EMBL" id="CP109071">
    <property type="protein sequence ID" value="WSA33115.1"/>
    <property type="molecule type" value="Genomic_DNA"/>
</dbReference>
<evidence type="ECO:0008006" key="3">
    <source>
        <dbReference type="Google" id="ProtNLM"/>
    </source>
</evidence>
<dbReference type="Proteomes" id="UP001334804">
    <property type="component" value="Chromosome"/>
</dbReference>
<name>A0ABZ1EE48_9ACTN</name>
<gene>
    <name evidence="1" type="ORF">OIE14_03290</name>
</gene>
<organism evidence="1 2">
    <name type="scientific">Micromonospora peucetia</name>
    <dbReference type="NCBI Taxonomy" id="47871"/>
    <lineage>
        <taxon>Bacteria</taxon>
        <taxon>Bacillati</taxon>
        <taxon>Actinomycetota</taxon>
        <taxon>Actinomycetes</taxon>
        <taxon>Micromonosporales</taxon>
        <taxon>Micromonosporaceae</taxon>
        <taxon>Micromonospora</taxon>
    </lineage>
</organism>
<keyword evidence="2" id="KW-1185">Reference proteome</keyword>